<gene>
    <name evidence="7" type="ORF">Ahy_B02g059402</name>
</gene>
<dbReference type="GO" id="GO:0016929">
    <property type="term" value="F:deSUMOylase activity"/>
    <property type="evidence" value="ECO:0007669"/>
    <property type="project" value="TreeGrafter"/>
</dbReference>
<comment type="caution">
    <text evidence="7">The sequence shown here is derived from an EMBL/GenBank/DDBJ whole genome shotgun (WGS) entry which is preliminary data.</text>
</comment>
<evidence type="ECO:0000256" key="2">
    <source>
        <dbReference type="ARBA" id="ARBA00022670"/>
    </source>
</evidence>
<organism evidence="7 8">
    <name type="scientific">Arachis hypogaea</name>
    <name type="common">Peanut</name>
    <dbReference type="NCBI Taxonomy" id="3818"/>
    <lineage>
        <taxon>Eukaryota</taxon>
        <taxon>Viridiplantae</taxon>
        <taxon>Streptophyta</taxon>
        <taxon>Embryophyta</taxon>
        <taxon>Tracheophyta</taxon>
        <taxon>Spermatophyta</taxon>
        <taxon>Magnoliopsida</taxon>
        <taxon>eudicotyledons</taxon>
        <taxon>Gunneridae</taxon>
        <taxon>Pentapetalae</taxon>
        <taxon>rosids</taxon>
        <taxon>fabids</taxon>
        <taxon>Fabales</taxon>
        <taxon>Fabaceae</taxon>
        <taxon>Papilionoideae</taxon>
        <taxon>50 kb inversion clade</taxon>
        <taxon>dalbergioids sensu lato</taxon>
        <taxon>Dalbergieae</taxon>
        <taxon>Pterocarpus clade</taxon>
        <taxon>Arachis</taxon>
    </lineage>
</organism>
<dbReference type="EMBL" id="SDMP01000012">
    <property type="protein sequence ID" value="RYR25590.1"/>
    <property type="molecule type" value="Genomic_DNA"/>
</dbReference>
<feature type="domain" description="Ubiquitin-like protease family profile" evidence="6">
    <location>
        <begin position="448"/>
        <end position="615"/>
    </location>
</feature>
<keyword evidence="3" id="KW-0378">Hydrolase</keyword>
<keyword evidence="4" id="KW-0788">Thiol protease</keyword>
<dbReference type="AlphaFoldDB" id="A0A445AGQ7"/>
<dbReference type="GO" id="GO:0016926">
    <property type="term" value="P:protein desumoylation"/>
    <property type="evidence" value="ECO:0007669"/>
    <property type="project" value="TreeGrafter"/>
</dbReference>
<dbReference type="GO" id="GO:0005634">
    <property type="term" value="C:nucleus"/>
    <property type="evidence" value="ECO:0007669"/>
    <property type="project" value="TreeGrafter"/>
</dbReference>
<dbReference type="SUPFAM" id="SSF54001">
    <property type="entry name" value="Cysteine proteinases"/>
    <property type="match status" value="1"/>
</dbReference>
<evidence type="ECO:0000256" key="5">
    <source>
        <dbReference type="SAM" id="MobiDB-lite"/>
    </source>
</evidence>
<proteinExistence type="inferred from homology"/>
<keyword evidence="8" id="KW-1185">Reference proteome</keyword>
<evidence type="ECO:0000256" key="1">
    <source>
        <dbReference type="ARBA" id="ARBA00005234"/>
    </source>
</evidence>
<name>A0A445AGQ7_ARAHY</name>
<sequence length="679" mass="77546">MRLASMQQKVNYKKLSEDDKEIFRRFQGKTLKSLTDEMMDIGVGNEEDRLMFKIIFILYIHMAFLLPTTINKISPVHLAPIFEIDTITERNWGGHVLSFIVNGITDYKEKKKKAIDGCLFTLMIIYFHLSKNKGKKRAERPPKPWIANWSKEQLVERMSTEIEKNMVSEHNIERYEIGSEDLDELLRENNEKSAAERIPDVNLGSDDPSSQGHTEQSSVNRPAESIKKKPFIILFEKKKARKKSKNCKYVEFGSRVSSEPTDSNIMVVREETPSEGLAITPEPPQQLEESTPTLPPAPSKIYPAAEDAAALMMMARTASYVPKTDPMPSFSLGLTDSSQEEAAIPEGASMQEADRAKTPETANLLEQIEDLVQKIASNAAKEESKSPQIQKETGRESSGKFETPAGINQNTGDMKEKCYIWWTRVKTYVDGSTNEFDNVCTLIAQDKYILNRMHLASLQAESYIEAEIVSAMCLILKQKNDKRFQEQVYCLPPDIMNMAVSKHPNGEFISPKTNKEFKNFVPVCYSGHWWLWVIDTTKQRFYILDPLHKKAPSNERKQLNKFTGYVISRMRAYAGGAPLKKKENELEIKATYVNISGQKSSYDCAIYVMKWLELIEPENIKRDEVDHYRVEYASRILFSEMNKERDQAIRASNAIRLSKPSSVLLSPFCQINSTDIETE</sequence>
<dbReference type="Gene3D" id="3.40.395.10">
    <property type="entry name" value="Adenoviral Proteinase, Chain A"/>
    <property type="match status" value="1"/>
</dbReference>
<dbReference type="PANTHER" id="PTHR12606">
    <property type="entry name" value="SENTRIN/SUMO-SPECIFIC PROTEASE"/>
    <property type="match status" value="1"/>
</dbReference>
<feature type="region of interest" description="Disordered" evidence="5">
    <location>
        <begin position="378"/>
        <end position="408"/>
    </location>
</feature>
<reference evidence="7 8" key="1">
    <citation type="submission" date="2019-01" db="EMBL/GenBank/DDBJ databases">
        <title>Sequencing of cultivated peanut Arachis hypogaea provides insights into genome evolution and oil improvement.</title>
        <authorList>
            <person name="Chen X."/>
        </authorList>
    </citation>
    <scope>NUCLEOTIDE SEQUENCE [LARGE SCALE GENOMIC DNA]</scope>
    <source>
        <strain evidence="8">cv. Fuhuasheng</strain>
        <tissue evidence="7">Leaves</tissue>
    </source>
</reference>
<feature type="compositionally biased region" description="Polar residues" evidence="5">
    <location>
        <begin position="207"/>
        <end position="220"/>
    </location>
</feature>
<dbReference type="Pfam" id="PF02902">
    <property type="entry name" value="Peptidase_C48"/>
    <property type="match status" value="1"/>
</dbReference>
<feature type="region of interest" description="Disordered" evidence="5">
    <location>
        <begin position="276"/>
        <end position="298"/>
    </location>
</feature>
<dbReference type="GO" id="GO:0006508">
    <property type="term" value="P:proteolysis"/>
    <property type="evidence" value="ECO:0007669"/>
    <property type="project" value="UniProtKB-KW"/>
</dbReference>
<protein>
    <recommendedName>
        <fullName evidence="6">Ubiquitin-like protease family profile domain-containing protein</fullName>
    </recommendedName>
</protein>
<dbReference type="PANTHER" id="PTHR12606:SF136">
    <property type="entry name" value="ULP1 PROTEASE FAMILY PROTEIN"/>
    <property type="match status" value="1"/>
</dbReference>
<comment type="similarity">
    <text evidence="1">Belongs to the peptidase C48 family.</text>
</comment>
<evidence type="ECO:0000256" key="3">
    <source>
        <dbReference type="ARBA" id="ARBA00022801"/>
    </source>
</evidence>
<accession>A0A445AGQ7</accession>
<dbReference type="InterPro" id="IPR003653">
    <property type="entry name" value="Peptidase_C48_C"/>
</dbReference>
<dbReference type="Proteomes" id="UP000289738">
    <property type="component" value="Chromosome B02"/>
</dbReference>
<keyword evidence="2" id="KW-0645">Protease</keyword>
<evidence type="ECO:0000313" key="7">
    <source>
        <dbReference type="EMBL" id="RYR25590.1"/>
    </source>
</evidence>
<evidence type="ECO:0000259" key="6">
    <source>
        <dbReference type="PROSITE" id="PS50600"/>
    </source>
</evidence>
<dbReference type="PROSITE" id="PS50600">
    <property type="entry name" value="ULP_PROTEASE"/>
    <property type="match status" value="1"/>
</dbReference>
<evidence type="ECO:0000256" key="4">
    <source>
        <dbReference type="ARBA" id="ARBA00022807"/>
    </source>
</evidence>
<feature type="region of interest" description="Disordered" evidence="5">
    <location>
        <begin position="194"/>
        <end position="223"/>
    </location>
</feature>
<evidence type="ECO:0000313" key="8">
    <source>
        <dbReference type="Proteomes" id="UP000289738"/>
    </source>
</evidence>
<dbReference type="InterPro" id="IPR038765">
    <property type="entry name" value="Papain-like_cys_pep_sf"/>
</dbReference>